<dbReference type="Gene3D" id="1.10.10.440">
    <property type="entry name" value="FF domain"/>
    <property type="match status" value="6"/>
</dbReference>
<feature type="compositionally biased region" description="Pro residues" evidence="3">
    <location>
        <begin position="327"/>
        <end position="348"/>
    </location>
</feature>
<feature type="compositionally biased region" description="Acidic residues" evidence="3">
    <location>
        <begin position="922"/>
        <end position="931"/>
    </location>
</feature>
<keyword evidence="2" id="KW-0175">Coiled coil</keyword>
<feature type="compositionally biased region" description="Basic and acidic residues" evidence="3">
    <location>
        <begin position="869"/>
        <end position="909"/>
    </location>
</feature>
<evidence type="ECO:0008006" key="8">
    <source>
        <dbReference type="Google" id="ProtNLM"/>
    </source>
</evidence>
<dbReference type="FunFam" id="1.10.10.440:FF:000006">
    <property type="entry name" value="Transcription elongation regulator 1 (CA150)"/>
    <property type="match status" value="1"/>
</dbReference>
<feature type="compositionally biased region" description="Polar residues" evidence="3">
    <location>
        <begin position="615"/>
        <end position="625"/>
    </location>
</feature>
<feature type="compositionally biased region" description="Acidic residues" evidence="3">
    <location>
        <begin position="11"/>
        <end position="27"/>
    </location>
</feature>
<dbReference type="CDD" id="cd00201">
    <property type="entry name" value="WW"/>
    <property type="match status" value="3"/>
</dbReference>
<dbReference type="PANTHER" id="PTHR15377">
    <property type="entry name" value="TRANSCRIPTION ELONGATION REGULATOR 1"/>
    <property type="match status" value="1"/>
</dbReference>
<feature type="compositionally biased region" description="Basic and acidic residues" evidence="3">
    <location>
        <begin position="276"/>
        <end position="287"/>
    </location>
</feature>
<dbReference type="FunFam" id="2.20.70.10:FF:000049">
    <property type="entry name" value="Transcription elongation regulator 1-like"/>
    <property type="match status" value="1"/>
</dbReference>
<feature type="compositionally biased region" description="Low complexity" evidence="3">
    <location>
        <begin position="96"/>
        <end position="107"/>
    </location>
</feature>
<feature type="domain" description="FF" evidence="5">
    <location>
        <begin position="787"/>
        <end position="842"/>
    </location>
</feature>
<dbReference type="Proteomes" id="UP001153737">
    <property type="component" value="Chromosome 7"/>
</dbReference>
<dbReference type="Pfam" id="PF01846">
    <property type="entry name" value="FF"/>
    <property type="match status" value="6"/>
</dbReference>
<feature type="region of interest" description="Disordered" evidence="3">
    <location>
        <begin position="1"/>
        <end position="215"/>
    </location>
</feature>
<feature type="region of interest" description="Disordered" evidence="3">
    <location>
        <begin position="562"/>
        <end position="625"/>
    </location>
</feature>
<feature type="region of interest" description="Disordered" evidence="3">
    <location>
        <begin position="847"/>
        <end position="979"/>
    </location>
</feature>
<dbReference type="SUPFAM" id="SSF51045">
    <property type="entry name" value="WW domain"/>
    <property type="match status" value="3"/>
</dbReference>
<feature type="domain" description="FF" evidence="5">
    <location>
        <begin position="1035"/>
        <end position="1092"/>
    </location>
</feature>
<evidence type="ECO:0000256" key="1">
    <source>
        <dbReference type="ARBA" id="ARBA00022737"/>
    </source>
</evidence>
<dbReference type="OrthoDB" id="63972at2759"/>
<evidence type="ECO:0000259" key="5">
    <source>
        <dbReference type="PROSITE" id="PS51676"/>
    </source>
</evidence>
<dbReference type="InterPro" id="IPR036517">
    <property type="entry name" value="FF_domain_sf"/>
</dbReference>
<reference evidence="6" key="1">
    <citation type="submission" date="2022-01" db="EMBL/GenBank/DDBJ databases">
        <authorList>
            <person name="King R."/>
        </authorList>
    </citation>
    <scope>NUCLEOTIDE SEQUENCE</scope>
</reference>
<feature type="compositionally biased region" description="Gly residues" evidence="3">
    <location>
        <begin position="138"/>
        <end position="148"/>
    </location>
</feature>
<feature type="coiled-coil region" evidence="2">
    <location>
        <begin position="706"/>
        <end position="733"/>
    </location>
</feature>
<dbReference type="Gene3D" id="2.20.70.10">
    <property type="match status" value="3"/>
</dbReference>
<dbReference type="PROSITE" id="PS51676">
    <property type="entry name" value="FF"/>
    <property type="match status" value="4"/>
</dbReference>
<sequence length="1180" mass="132145">MSDGNLTDGADMADENFEEDIGFENDIDMNKDFLPRGRGRGGFPKGPPPRWPGPPPGLRGDHPRFRGRGFGPGGPPPPPFRGRGPMFRGPPPRNHPPGFNGPPNFGGPNWGSGPPPLMGLGLPPGGPRGPHGPPQGPPGGQNGPGNSAGGPASSGQNQGPAGGPGGHAANLNNAPPQQQQQGGPGGVGPPSSAPPNAGLDSNSEIWVETKTGEGKSYYYNARTRETTWTKPDAPNVKVISQDQVEAMAHAATTGTIAQNTSTAAQAALAQASVTNKQEDPDDHKQEPPKQPIPTAAASVLPPHALLGPPPGMSPFGGPPGQFGAPPFGLPPPGWPPMGQPGWPGPPQGAPWAMPPGLITGMPGAMAAIDEAAIMSKVDPEIIARASEWTEHKAPDGRFYYYNAKKGESVWEKPQPLKDLETAKLAAAQGISTRPPAAAMSATDPPPDSGKTNGQGGPGGPPTAVVVVNGDVAAASAAAVAAEEEKESTAEKIRRLQEEIKRKKEEEERARELKAQDKSRPVSSSPVSGTPWCVVWTGDGRVFFYNPSSRTSVWERPEELLKRTDVDKMVASPPDALVNAPKTEMPKSPQKKRSSDDSDSDVEETPIKKAKMDDPNASQPSLNGSMTAAKKIDIGKEAAIEAEVRAAKERAVIPLDTRIKLFKEMLTEKQVSAFSTWEKELHKIVFDHRYLLLTSKERKQVFEKYVKERAEEERREKRNKLREKKDAFRKLLSEASLHGKSSFSDFAQKCAKDERFKGVEKMRERESLFNEYLIEVRKREKEEKNQRRESIRKDFIAMLREHSDIDRHAHWSDVKRKVDSDSRYKAIESHTHREDLFREYCKILKEEKKKAKEKDREHKKDKDKHKKKDKDKERSKDKDKREKDKDKDKDKEKEKEKDKEKEKEKDKDESKNEDEEMSGKEVEEVEKEESEDEKDKDQKEKDKDRQARAEASMREREKEVQRTLATHMRDRDKEREQHKRDEAVQHFNALLSDLVRNSELSWREVKRILRKDHRWDLADTLSREDKEKLFNEHVEQLVKKKRQNFRELLDETADVSLVSTWKEIKKIIRDDPRYSKFASSERCEREFKDYMKDKLILAKGQFKELLQETKLITHKSLATLRENQAHMQEIEDILKNDKRHLVLDHIPSERTQLVLNYLEELDRRGPPPPPTASEPNRRGGK</sequence>
<dbReference type="SMART" id="SM00441">
    <property type="entry name" value="FF"/>
    <property type="match status" value="6"/>
</dbReference>
<reference evidence="6" key="2">
    <citation type="submission" date="2022-10" db="EMBL/GenBank/DDBJ databases">
        <authorList>
            <consortium name="ENA_rothamsted_submissions"/>
            <consortium name="culmorum"/>
            <person name="King R."/>
        </authorList>
    </citation>
    <scope>NUCLEOTIDE SEQUENCE</scope>
</reference>
<organism evidence="6 7">
    <name type="scientific">Phaedon cochleariae</name>
    <name type="common">Mustard beetle</name>
    <dbReference type="NCBI Taxonomy" id="80249"/>
    <lineage>
        <taxon>Eukaryota</taxon>
        <taxon>Metazoa</taxon>
        <taxon>Ecdysozoa</taxon>
        <taxon>Arthropoda</taxon>
        <taxon>Hexapoda</taxon>
        <taxon>Insecta</taxon>
        <taxon>Pterygota</taxon>
        <taxon>Neoptera</taxon>
        <taxon>Endopterygota</taxon>
        <taxon>Coleoptera</taxon>
        <taxon>Polyphaga</taxon>
        <taxon>Cucujiformia</taxon>
        <taxon>Chrysomeloidea</taxon>
        <taxon>Chrysomelidae</taxon>
        <taxon>Chrysomelinae</taxon>
        <taxon>Chrysomelini</taxon>
        <taxon>Phaedon</taxon>
    </lineage>
</organism>
<feature type="compositionally biased region" description="Pro residues" evidence="3">
    <location>
        <begin position="124"/>
        <end position="137"/>
    </location>
</feature>
<accession>A0A9N9SHN9</accession>
<dbReference type="FunFam" id="1.10.10.440:FF:000005">
    <property type="entry name" value="Transcription elongation regulator 1 (CA150)"/>
    <property type="match status" value="1"/>
</dbReference>
<evidence type="ECO:0000313" key="6">
    <source>
        <dbReference type="EMBL" id="CAG9823760.1"/>
    </source>
</evidence>
<dbReference type="InterPro" id="IPR045148">
    <property type="entry name" value="TCRG1-like"/>
</dbReference>
<feature type="compositionally biased region" description="Low complexity" evidence="3">
    <location>
        <begin position="149"/>
        <end position="159"/>
    </location>
</feature>
<dbReference type="InterPro" id="IPR001202">
    <property type="entry name" value="WW_dom"/>
</dbReference>
<dbReference type="Pfam" id="PF00397">
    <property type="entry name" value="WW"/>
    <property type="match status" value="2"/>
</dbReference>
<dbReference type="InterPro" id="IPR002713">
    <property type="entry name" value="FF_domain"/>
</dbReference>
<feature type="compositionally biased region" description="Basic and acidic residues" evidence="3">
    <location>
        <begin position="847"/>
        <end position="859"/>
    </location>
</feature>
<evidence type="ECO:0000259" key="4">
    <source>
        <dbReference type="PROSITE" id="PS50020"/>
    </source>
</evidence>
<feature type="region of interest" description="Disordered" evidence="3">
    <location>
        <begin position="498"/>
        <end position="530"/>
    </location>
</feature>
<dbReference type="PROSITE" id="PS01159">
    <property type="entry name" value="WW_DOMAIN_1"/>
    <property type="match status" value="1"/>
</dbReference>
<dbReference type="SMART" id="SM00456">
    <property type="entry name" value="WW"/>
    <property type="match status" value="3"/>
</dbReference>
<evidence type="ECO:0000256" key="2">
    <source>
        <dbReference type="SAM" id="Coils"/>
    </source>
</evidence>
<dbReference type="PANTHER" id="PTHR15377:SF3">
    <property type="entry name" value="WW DOMAIN-CONTAINING PROTEIN"/>
    <property type="match status" value="1"/>
</dbReference>
<gene>
    <name evidence="6" type="ORF">PHAECO_LOCUS11311</name>
</gene>
<dbReference type="Pfam" id="PF23517">
    <property type="entry name" value="WW_TCERG1"/>
    <property type="match status" value="1"/>
</dbReference>
<feature type="compositionally biased region" description="Basic and acidic residues" evidence="3">
    <location>
        <begin position="932"/>
        <end position="979"/>
    </location>
</feature>
<feature type="domain" description="WW" evidence="4">
    <location>
        <begin position="529"/>
        <end position="558"/>
    </location>
</feature>
<feature type="compositionally biased region" description="Low complexity" evidence="3">
    <location>
        <begin position="167"/>
        <end position="181"/>
    </location>
</feature>
<feature type="compositionally biased region" description="Basic and acidic residues" evidence="3">
    <location>
        <begin position="604"/>
        <end position="613"/>
    </location>
</feature>
<dbReference type="FunFam" id="1.10.10.440:FF:000029">
    <property type="entry name" value="Uncharacterized protein, isoform B"/>
    <property type="match status" value="1"/>
</dbReference>
<protein>
    <recommendedName>
        <fullName evidence="8">Transcription elongation regulator 1</fullName>
    </recommendedName>
</protein>
<feature type="domain" description="FF" evidence="5">
    <location>
        <begin position="719"/>
        <end position="774"/>
    </location>
</feature>
<dbReference type="GO" id="GO:0005634">
    <property type="term" value="C:nucleus"/>
    <property type="evidence" value="ECO:0007669"/>
    <property type="project" value="TreeGrafter"/>
</dbReference>
<dbReference type="FunFam" id="1.10.10.440:FF:000001">
    <property type="entry name" value="Transcription elongation regulator 1 like"/>
    <property type="match status" value="1"/>
</dbReference>
<feature type="compositionally biased region" description="Basic and acidic residues" evidence="3">
    <location>
        <begin position="498"/>
        <end position="519"/>
    </location>
</feature>
<keyword evidence="1" id="KW-0677">Repeat</keyword>
<feature type="region of interest" description="Disordered" evidence="3">
    <location>
        <begin position="1159"/>
        <end position="1180"/>
    </location>
</feature>
<feature type="compositionally biased region" description="Pro residues" evidence="3">
    <location>
        <begin position="45"/>
        <end position="57"/>
    </location>
</feature>
<keyword evidence="7" id="KW-1185">Reference proteome</keyword>
<feature type="region of interest" description="Disordered" evidence="3">
    <location>
        <begin position="261"/>
        <end position="354"/>
    </location>
</feature>
<proteinExistence type="predicted"/>
<dbReference type="GO" id="GO:0003712">
    <property type="term" value="F:transcription coregulator activity"/>
    <property type="evidence" value="ECO:0007669"/>
    <property type="project" value="TreeGrafter"/>
</dbReference>
<dbReference type="InterPro" id="IPR057565">
    <property type="entry name" value="WW_TCRG1_3rd"/>
</dbReference>
<dbReference type="EMBL" id="OU896713">
    <property type="protein sequence ID" value="CAG9823760.1"/>
    <property type="molecule type" value="Genomic_DNA"/>
</dbReference>
<evidence type="ECO:0000256" key="3">
    <source>
        <dbReference type="SAM" id="MobiDB-lite"/>
    </source>
</evidence>
<feature type="domain" description="WW" evidence="4">
    <location>
        <begin position="206"/>
        <end position="233"/>
    </location>
</feature>
<feature type="domain" description="FF" evidence="5">
    <location>
        <begin position="652"/>
        <end position="707"/>
    </location>
</feature>
<name>A0A9N9SHN9_PHACE</name>
<dbReference type="InterPro" id="IPR036020">
    <property type="entry name" value="WW_dom_sf"/>
</dbReference>
<dbReference type="SUPFAM" id="SSF81698">
    <property type="entry name" value="FF domain"/>
    <property type="match status" value="5"/>
</dbReference>
<dbReference type="AlphaFoldDB" id="A0A9N9SHN9"/>
<feature type="region of interest" description="Disordered" evidence="3">
    <location>
        <begin position="424"/>
        <end position="467"/>
    </location>
</feature>
<dbReference type="PROSITE" id="PS50020">
    <property type="entry name" value="WW_DOMAIN_2"/>
    <property type="match status" value="3"/>
</dbReference>
<evidence type="ECO:0000313" key="7">
    <source>
        <dbReference type="Proteomes" id="UP001153737"/>
    </source>
</evidence>
<dbReference type="GO" id="GO:0070063">
    <property type="term" value="F:RNA polymerase binding"/>
    <property type="evidence" value="ECO:0007669"/>
    <property type="project" value="InterPro"/>
</dbReference>
<feature type="domain" description="WW" evidence="4">
    <location>
        <begin position="382"/>
        <end position="415"/>
    </location>
</feature>
<feature type="compositionally biased region" description="Low complexity" evidence="3">
    <location>
        <begin position="261"/>
        <end position="271"/>
    </location>
</feature>